<keyword evidence="5" id="KW-1185">Reference proteome</keyword>
<comment type="caution">
    <text evidence="4">The sequence shown here is derived from an EMBL/GenBank/DDBJ whole genome shotgun (WGS) entry which is preliminary data.</text>
</comment>
<keyword evidence="2" id="KW-0521">NADP</keyword>
<dbReference type="Proteomes" id="UP000242146">
    <property type="component" value="Unassembled WGS sequence"/>
</dbReference>
<evidence type="ECO:0000313" key="4">
    <source>
        <dbReference type="EMBL" id="ORX59435.1"/>
    </source>
</evidence>
<evidence type="ECO:0000256" key="2">
    <source>
        <dbReference type="ARBA" id="ARBA00022857"/>
    </source>
</evidence>
<dbReference type="STRING" id="101127.A0A1X2GQT1"/>
<dbReference type="SUPFAM" id="SSF51735">
    <property type="entry name" value="NAD(P)-binding Rossmann-fold domains"/>
    <property type="match status" value="1"/>
</dbReference>
<accession>A0A1X2GQT1</accession>
<organism evidence="4 5">
    <name type="scientific">Hesseltinella vesiculosa</name>
    <dbReference type="NCBI Taxonomy" id="101127"/>
    <lineage>
        <taxon>Eukaryota</taxon>
        <taxon>Fungi</taxon>
        <taxon>Fungi incertae sedis</taxon>
        <taxon>Mucoromycota</taxon>
        <taxon>Mucoromycotina</taxon>
        <taxon>Mucoromycetes</taxon>
        <taxon>Mucorales</taxon>
        <taxon>Cunninghamellaceae</taxon>
        <taxon>Hesseltinella</taxon>
    </lineage>
</organism>
<reference evidence="4 5" key="1">
    <citation type="submission" date="2016-07" db="EMBL/GenBank/DDBJ databases">
        <title>Pervasive Adenine N6-methylation of Active Genes in Fungi.</title>
        <authorList>
            <consortium name="DOE Joint Genome Institute"/>
            <person name="Mondo S.J."/>
            <person name="Dannebaum R.O."/>
            <person name="Kuo R.C."/>
            <person name="Labutti K."/>
            <person name="Haridas S."/>
            <person name="Kuo A."/>
            <person name="Salamov A."/>
            <person name="Ahrendt S.R."/>
            <person name="Lipzen A."/>
            <person name="Sullivan W."/>
            <person name="Andreopoulos W.B."/>
            <person name="Clum A."/>
            <person name="Lindquist E."/>
            <person name="Daum C."/>
            <person name="Ramamoorthy G.K."/>
            <person name="Gryganskyi A."/>
            <person name="Culley D."/>
            <person name="Magnuson J.K."/>
            <person name="James T.Y."/>
            <person name="O'Malley M.A."/>
            <person name="Stajich J.E."/>
            <person name="Spatafora J.W."/>
            <person name="Visel A."/>
            <person name="Grigoriev I.V."/>
        </authorList>
    </citation>
    <scope>NUCLEOTIDE SEQUENCE [LARGE SCALE GENOMIC DNA]</scope>
    <source>
        <strain evidence="4 5">NRRL 3301</strain>
    </source>
</reference>
<dbReference type="Gene3D" id="3.40.50.720">
    <property type="entry name" value="NAD(P)-binding Rossmann-like Domain"/>
    <property type="match status" value="1"/>
</dbReference>
<dbReference type="OrthoDB" id="3358371at2759"/>
<feature type="non-terminal residue" evidence="4">
    <location>
        <position position="1"/>
    </location>
</feature>
<dbReference type="PANTHER" id="PTHR42748:SF7">
    <property type="entry name" value="NMRA LIKE REDOX SENSOR 1-RELATED"/>
    <property type="match status" value="1"/>
</dbReference>
<proteinExistence type="inferred from homology"/>
<dbReference type="EMBL" id="MCGT01000005">
    <property type="protein sequence ID" value="ORX59435.1"/>
    <property type="molecule type" value="Genomic_DNA"/>
</dbReference>
<protein>
    <submittedName>
        <fullName evidence="4">NAD(P)-binding protein</fullName>
    </submittedName>
</protein>
<evidence type="ECO:0000256" key="1">
    <source>
        <dbReference type="ARBA" id="ARBA00006328"/>
    </source>
</evidence>
<evidence type="ECO:0000259" key="3">
    <source>
        <dbReference type="Pfam" id="PF05368"/>
    </source>
</evidence>
<dbReference type="InterPro" id="IPR008030">
    <property type="entry name" value="NmrA-like"/>
</dbReference>
<dbReference type="Pfam" id="PF05368">
    <property type="entry name" value="NmrA"/>
    <property type="match status" value="1"/>
</dbReference>
<feature type="domain" description="NmrA-like" evidence="3">
    <location>
        <begin position="3"/>
        <end position="229"/>
    </location>
</feature>
<dbReference type="InterPro" id="IPR051164">
    <property type="entry name" value="NmrA-like_oxidored"/>
</dbReference>
<sequence length="271" mass="29130">MVELVAIVGINGKQAGAAASKLLKKGIKVRGVVRDPASSAWADKVEMVAGDMKDVASLKKAFEGVDSVYFVTPFNVDDEVVMGKTVIDAAKEAGVSHVVFSSVSIADQAAVTTVWGAKIKIETHLAESGVPFTVVRPPNFMDNFLPTGIFPIQGTALVGMLPPDLKTQFIAVEDIGYVVAEIIEKRGKFLGQTVELAGDDLSCKDMAAILGNVNGATYTYSDFPLTYDAVQQMVGFISTHECLGDIPKLKEDFPELQNWEQFVRANNLGKQ</sequence>
<dbReference type="Gene3D" id="3.90.25.10">
    <property type="entry name" value="UDP-galactose 4-epimerase, domain 1"/>
    <property type="match status" value="1"/>
</dbReference>
<dbReference type="AlphaFoldDB" id="A0A1X2GQT1"/>
<gene>
    <name evidence="4" type="ORF">DM01DRAFT_1300728</name>
</gene>
<dbReference type="PANTHER" id="PTHR42748">
    <property type="entry name" value="NITROGEN METABOLITE REPRESSION PROTEIN NMRA FAMILY MEMBER"/>
    <property type="match status" value="1"/>
</dbReference>
<name>A0A1X2GQT1_9FUNG</name>
<dbReference type="InterPro" id="IPR036291">
    <property type="entry name" value="NAD(P)-bd_dom_sf"/>
</dbReference>
<evidence type="ECO:0000313" key="5">
    <source>
        <dbReference type="Proteomes" id="UP000242146"/>
    </source>
</evidence>
<comment type="similarity">
    <text evidence="1">Belongs to the NmrA-type oxidoreductase family.</text>
</comment>